<evidence type="ECO:0000259" key="5">
    <source>
        <dbReference type="PROSITE" id="PS50011"/>
    </source>
</evidence>
<organism evidence="8 9">
    <name type="scientific">Salmo salar</name>
    <name type="common">Atlantic salmon</name>
    <dbReference type="NCBI Taxonomy" id="8030"/>
    <lineage>
        <taxon>Eukaryota</taxon>
        <taxon>Metazoa</taxon>
        <taxon>Chordata</taxon>
        <taxon>Craniata</taxon>
        <taxon>Vertebrata</taxon>
        <taxon>Euteleostomi</taxon>
        <taxon>Actinopterygii</taxon>
        <taxon>Neopterygii</taxon>
        <taxon>Teleostei</taxon>
        <taxon>Protacanthopterygii</taxon>
        <taxon>Salmoniformes</taxon>
        <taxon>Salmonidae</taxon>
        <taxon>Salmoninae</taxon>
        <taxon>Salmo</taxon>
    </lineage>
</organism>
<dbReference type="InterPro" id="IPR008271">
    <property type="entry name" value="Ser/Thr_kinase_AS"/>
</dbReference>
<dbReference type="Pfam" id="PF02758">
    <property type="entry name" value="PYRIN"/>
    <property type="match status" value="1"/>
</dbReference>
<dbReference type="InterPro" id="IPR000719">
    <property type="entry name" value="Prot_kinase_dom"/>
</dbReference>
<dbReference type="Proteomes" id="UP001652741">
    <property type="component" value="Chromosome ssa06"/>
</dbReference>
<dbReference type="PROSITE" id="PS50011">
    <property type="entry name" value="PROTEIN_KINASE_DOM"/>
    <property type="match status" value="1"/>
</dbReference>
<accession>A0ABM3EY03</accession>
<reference evidence="9" key="1">
    <citation type="submission" date="2025-08" db="UniProtKB">
        <authorList>
            <consortium name="RefSeq"/>
        </authorList>
    </citation>
    <scope>IDENTIFICATION</scope>
</reference>
<evidence type="ECO:0000256" key="1">
    <source>
        <dbReference type="ARBA" id="ARBA00022729"/>
    </source>
</evidence>
<dbReference type="Pfam" id="PF06479">
    <property type="entry name" value="Ribonuc_2-5A"/>
    <property type="match status" value="1"/>
</dbReference>
<evidence type="ECO:0000256" key="2">
    <source>
        <dbReference type="ARBA" id="ARBA00022741"/>
    </source>
</evidence>
<dbReference type="SUPFAM" id="SSF47986">
    <property type="entry name" value="DEATH domain"/>
    <property type="match status" value="1"/>
</dbReference>
<dbReference type="InterPro" id="IPR004020">
    <property type="entry name" value="DAPIN"/>
</dbReference>
<dbReference type="PROSITE" id="PS50824">
    <property type="entry name" value="DAPIN"/>
    <property type="match status" value="1"/>
</dbReference>
<dbReference type="PANTHER" id="PTHR13954:SF6">
    <property type="entry name" value="NON-SPECIFIC SERINE_THREONINE PROTEIN KINASE"/>
    <property type="match status" value="1"/>
</dbReference>
<proteinExistence type="predicted"/>
<evidence type="ECO:0000256" key="4">
    <source>
        <dbReference type="SAM" id="MobiDB-lite"/>
    </source>
</evidence>
<evidence type="ECO:0000259" key="7">
    <source>
        <dbReference type="PROSITE" id="PS51392"/>
    </source>
</evidence>
<gene>
    <name evidence="9" type="primary">LOC123743403</name>
</gene>
<dbReference type="InterPro" id="IPR045133">
    <property type="entry name" value="IRE1/2-like"/>
</dbReference>
<dbReference type="RefSeq" id="XP_045575948.1">
    <property type="nucleotide sequence ID" value="XM_045719992.1"/>
</dbReference>
<keyword evidence="9" id="KW-0418">Kinase</keyword>
<dbReference type="PROSITE" id="PS00108">
    <property type="entry name" value="PROTEIN_KINASE_ST"/>
    <property type="match status" value="1"/>
</dbReference>
<dbReference type="Gene3D" id="1.20.1440.180">
    <property type="entry name" value="KEN domain"/>
    <property type="match status" value="1"/>
</dbReference>
<dbReference type="SMART" id="SM00220">
    <property type="entry name" value="S_TKc"/>
    <property type="match status" value="1"/>
</dbReference>
<dbReference type="Pfam" id="PF00069">
    <property type="entry name" value="Pkinase"/>
    <property type="match status" value="1"/>
</dbReference>
<keyword evidence="1" id="KW-0732">Signal</keyword>
<feature type="region of interest" description="Disordered" evidence="4">
    <location>
        <begin position="103"/>
        <end position="152"/>
    </location>
</feature>
<sequence>MAVPELLLATLNDLGKAELKTFIWYLHQGVEGFPQCIPVSQLEYADREDTISKMVGTYQPEDAVKITLEILRKMNQNQLADTLNNKYGPVGALGDGFNMGASSSGRSTGHFQPEDGFSIASSSESTSLEGHALPPASNTSPGTGRQSAELDTKSNKDVMLTYDINQILGHGADGTIVYKGTLGDRSVAVKRILVNFLKLAEREVQLLLEVDSHVNVVRYFWTEKDGQHQNIAIELCAASLKEYVKDNNFNRHGLQPVEVLKQTMRGLAHLHSLKIVHRDVKPNNILFSIPDHHGQVIVKITDFGMAKKLEMGRQSYSMSSGAMGTVGWNAPEVLKKDSKNNPTSAVDIFSAGCVFYYVLTGGEHPFGDMEDEFDVAINIRQGQFSLVGLQGDKHEDIVAEHLIKYMVTKEQQRRPSAETVLNHPFFWSLEQQLKFLKDVSDWIDAQSKLKRLDDSIINQLESEAEKVVKGNWMEHITKDLQENLKKRKGAYKEVSVVSLLRAIRNKSNHYDEIPDLHETLGSIPEGFMLYFTSRFPHLLLHTYLAMRTCAEELTFQKYYSKLREAWMVYDTPTA</sequence>
<dbReference type="CDD" id="cd08321">
    <property type="entry name" value="Pyrin_ASC-like"/>
    <property type="match status" value="1"/>
</dbReference>
<feature type="compositionally biased region" description="Low complexity" evidence="4">
    <location>
        <begin position="118"/>
        <end position="127"/>
    </location>
</feature>
<dbReference type="PROSITE" id="PS51392">
    <property type="entry name" value="KEN"/>
    <property type="match status" value="1"/>
</dbReference>
<dbReference type="InterPro" id="IPR011009">
    <property type="entry name" value="Kinase-like_dom_sf"/>
</dbReference>
<dbReference type="InterPro" id="IPR010513">
    <property type="entry name" value="KEN_dom"/>
</dbReference>
<feature type="domain" description="Pyrin" evidence="6">
    <location>
        <begin position="1"/>
        <end position="89"/>
    </location>
</feature>
<evidence type="ECO:0000256" key="3">
    <source>
        <dbReference type="ARBA" id="ARBA00022840"/>
    </source>
</evidence>
<dbReference type="SMART" id="SM01289">
    <property type="entry name" value="PYRIN"/>
    <property type="match status" value="1"/>
</dbReference>
<feature type="compositionally biased region" description="Polar residues" evidence="4">
    <location>
        <begin position="136"/>
        <end position="146"/>
    </location>
</feature>
<dbReference type="PANTHER" id="PTHR13954">
    <property type="entry name" value="IRE1-RELATED"/>
    <property type="match status" value="1"/>
</dbReference>
<evidence type="ECO:0000313" key="9">
    <source>
        <dbReference type="RefSeq" id="XP_045575948.1"/>
    </source>
</evidence>
<dbReference type="GeneID" id="123743403"/>
<feature type="domain" description="KEN" evidence="7">
    <location>
        <begin position="429"/>
        <end position="561"/>
    </location>
</feature>
<dbReference type="SMART" id="SM00580">
    <property type="entry name" value="PUG"/>
    <property type="match status" value="1"/>
</dbReference>
<evidence type="ECO:0000313" key="8">
    <source>
        <dbReference type="Proteomes" id="UP001652741"/>
    </source>
</evidence>
<name>A0ABM3EY03_SALSA</name>
<dbReference type="Gene3D" id="3.30.200.20">
    <property type="entry name" value="Phosphorylase Kinase, domain 1"/>
    <property type="match status" value="1"/>
</dbReference>
<feature type="domain" description="Protein kinase" evidence="5">
    <location>
        <begin position="162"/>
        <end position="426"/>
    </location>
</feature>
<keyword evidence="8" id="KW-1185">Reference proteome</keyword>
<protein>
    <submittedName>
        <fullName evidence="9">Serine/threonine-protein kinase/endoribonuclease IRE1</fullName>
    </submittedName>
</protein>
<keyword evidence="9" id="KW-0808">Transferase</keyword>
<dbReference type="Gene3D" id="1.10.533.10">
    <property type="entry name" value="Death Domain, Fas"/>
    <property type="match status" value="1"/>
</dbReference>
<dbReference type="SUPFAM" id="SSF56112">
    <property type="entry name" value="Protein kinase-like (PK-like)"/>
    <property type="match status" value="1"/>
</dbReference>
<keyword evidence="2" id="KW-0547">Nucleotide-binding</keyword>
<dbReference type="Gene3D" id="1.10.510.10">
    <property type="entry name" value="Transferase(Phosphotransferase) domain 1"/>
    <property type="match status" value="1"/>
</dbReference>
<evidence type="ECO:0000259" key="6">
    <source>
        <dbReference type="PROSITE" id="PS50824"/>
    </source>
</evidence>
<dbReference type="InterPro" id="IPR011029">
    <property type="entry name" value="DEATH-like_dom_sf"/>
</dbReference>
<dbReference type="InterPro" id="IPR038357">
    <property type="entry name" value="KEN_sf"/>
</dbReference>
<keyword evidence="3" id="KW-0067">ATP-binding</keyword>